<name>A0A927E7Y6_9HYPH</name>
<dbReference type="PANTHER" id="PTHR43155">
    <property type="entry name" value="CYCLIC DI-GMP PHOSPHODIESTERASE PA4108-RELATED"/>
    <property type="match status" value="1"/>
</dbReference>
<keyword evidence="3" id="KW-1185">Reference proteome</keyword>
<sequence length="292" mass="30986">MSPRSQMQANALGAQAILPAETPPSALLDKVGAMLGLLRDSGPETVLQRRFVRASAAFAGLLEAAGSDGPLPVQAINDSVEAINRAADDGNLDTWLDMVWQHDDATYQHCLLVSGLVAAFARKLGFGESDRQLMTTAAVLHDVGKARIPLDILRKPGRLTPAERAVICQHPQIGHDMLVAQGGFAPAVLAAVLSHHEMLDGSGYPHGIGADRIPDPVRMITICDIYAALIERRSYKAPMSPEEAFATLIGMGDKLDRDLLRAFGNVVLNSSVARLGKMMARPAASAAAEDAA</sequence>
<dbReference type="CDD" id="cd00077">
    <property type="entry name" value="HDc"/>
    <property type="match status" value="1"/>
</dbReference>
<dbReference type="GO" id="GO:0008081">
    <property type="term" value="F:phosphoric diester hydrolase activity"/>
    <property type="evidence" value="ECO:0007669"/>
    <property type="project" value="UniProtKB-ARBA"/>
</dbReference>
<dbReference type="InterPro" id="IPR006675">
    <property type="entry name" value="HDIG_dom"/>
</dbReference>
<reference evidence="2" key="1">
    <citation type="submission" date="2020-09" db="EMBL/GenBank/DDBJ databases">
        <title>Bosea spartocytisi sp. nov. a root nodule endophyte of Spartocytisus supranubius in the high mountain ecosystem fo the Teide National Park (Canary Islands, Spain).</title>
        <authorList>
            <person name="Pulido-Suarez L."/>
            <person name="Peix A."/>
            <person name="Igual J.M."/>
            <person name="Socas-Perez N."/>
            <person name="Velazquez E."/>
            <person name="Flores-Felix J.D."/>
            <person name="Leon-Barrios M."/>
        </authorList>
    </citation>
    <scope>NUCLEOTIDE SEQUENCE</scope>
    <source>
        <strain evidence="2">SSUT16</strain>
    </source>
</reference>
<dbReference type="Proteomes" id="UP000619295">
    <property type="component" value="Unassembled WGS sequence"/>
</dbReference>
<dbReference type="Pfam" id="PF13487">
    <property type="entry name" value="HD_5"/>
    <property type="match status" value="1"/>
</dbReference>
<dbReference type="EMBL" id="JACXWY010000006">
    <property type="protein sequence ID" value="MBD3846426.1"/>
    <property type="molecule type" value="Genomic_DNA"/>
</dbReference>
<evidence type="ECO:0000313" key="2">
    <source>
        <dbReference type="EMBL" id="MBD3846426.1"/>
    </source>
</evidence>
<comment type="caution">
    <text evidence="2">The sequence shown here is derived from an EMBL/GenBank/DDBJ whole genome shotgun (WGS) entry which is preliminary data.</text>
</comment>
<dbReference type="SMART" id="SM00471">
    <property type="entry name" value="HDc"/>
    <property type="match status" value="1"/>
</dbReference>
<dbReference type="InterPro" id="IPR037522">
    <property type="entry name" value="HD_GYP_dom"/>
</dbReference>
<feature type="domain" description="HD-GYP" evidence="1">
    <location>
        <begin position="84"/>
        <end position="279"/>
    </location>
</feature>
<evidence type="ECO:0000259" key="1">
    <source>
        <dbReference type="PROSITE" id="PS51832"/>
    </source>
</evidence>
<dbReference type="Gene3D" id="1.10.3210.10">
    <property type="entry name" value="Hypothetical protein af1432"/>
    <property type="match status" value="1"/>
</dbReference>
<protein>
    <submittedName>
        <fullName evidence="2">HD domain-containing protein</fullName>
    </submittedName>
</protein>
<dbReference type="AlphaFoldDB" id="A0A927E7Y6"/>
<dbReference type="SUPFAM" id="SSF109604">
    <property type="entry name" value="HD-domain/PDEase-like"/>
    <property type="match status" value="1"/>
</dbReference>
<gene>
    <name evidence="2" type="ORF">IED13_12030</name>
</gene>
<dbReference type="InterPro" id="IPR003607">
    <property type="entry name" value="HD/PDEase_dom"/>
</dbReference>
<accession>A0A927E7Y6</accession>
<dbReference type="PANTHER" id="PTHR43155:SF2">
    <property type="entry name" value="CYCLIC DI-GMP PHOSPHODIESTERASE PA4108"/>
    <property type="match status" value="1"/>
</dbReference>
<organism evidence="2 3">
    <name type="scientific">Bosea spartocytisi</name>
    <dbReference type="NCBI Taxonomy" id="2773451"/>
    <lineage>
        <taxon>Bacteria</taxon>
        <taxon>Pseudomonadati</taxon>
        <taxon>Pseudomonadota</taxon>
        <taxon>Alphaproteobacteria</taxon>
        <taxon>Hyphomicrobiales</taxon>
        <taxon>Boseaceae</taxon>
        <taxon>Bosea</taxon>
    </lineage>
</organism>
<dbReference type="PROSITE" id="PS51832">
    <property type="entry name" value="HD_GYP"/>
    <property type="match status" value="1"/>
</dbReference>
<proteinExistence type="predicted"/>
<dbReference type="NCBIfam" id="TIGR00277">
    <property type="entry name" value="HDIG"/>
    <property type="match status" value="1"/>
</dbReference>
<evidence type="ECO:0000313" key="3">
    <source>
        <dbReference type="Proteomes" id="UP000619295"/>
    </source>
</evidence>